<evidence type="ECO:0008006" key="5">
    <source>
        <dbReference type="Google" id="ProtNLM"/>
    </source>
</evidence>
<feature type="chain" id="PRO_5046809101" description="Lipoprotein" evidence="2">
    <location>
        <begin position="38"/>
        <end position="291"/>
    </location>
</feature>
<evidence type="ECO:0000256" key="1">
    <source>
        <dbReference type="SAM" id="MobiDB-lite"/>
    </source>
</evidence>
<name>A0ABP8DNJ4_9ACTN</name>
<proteinExistence type="predicted"/>
<evidence type="ECO:0000313" key="3">
    <source>
        <dbReference type="EMBL" id="GAA4260396.1"/>
    </source>
</evidence>
<feature type="signal peptide" evidence="2">
    <location>
        <begin position="1"/>
        <end position="37"/>
    </location>
</feature>
<organism evidence="3 4">
    <name type="scientific">Dactylosporangium darangshiense</name>
    <dbReference type="NCBI Taxonomy" id="579108"/>
    <lineage>
        <taxon>Bacteria</taxon>
        <taxon>Bacillati</taxon>
        <taxon>Actinomycetota</taxon>
        <taxon>Actinomycetes</taxon>
        <taxon>Micromonosporales</taxon>
        <taxon>Micromonosporaceae</taxon>
        <taxon>Dactylosporangium</taxon>
    </lineage>
</organism>
<sequence length="291" mass="31152">MDGRGRSLRSSGGRRVARRASASFAICLAALATVACTAQPDRQDGRPSAPASASPRGSVGPSSAAPPTGPISGGLTITLTRMHSGATNVVFPADRAAAAEPFVAQTAYPADVEAFEAREYQAGASAQVSLLLYLTLETRLDSQVTVTYVRIVNRKRTEVPVGGYLVGLYTSQGDTPGRMAFELDDANPFPRALDEELHPTDRPFFDTADSIHVGRAAKQELILLIEAHRGNYAFGVQVEYEVNGRKFQADVAHAPFLVTGQHCGFTKATVYEPHPDQTPRLEQHGADFLPC</sequence>
<dbReference type="EMBL" id="BAABAT010000040">
    <property type="protein sequence ID" value="GAA4260396.1"/>
    <property type="molecule type" value="Genomic_DNA"/>
</dbReference>
<keyword evidence="4" id="KW-1185">Reference proteome</keyword>
<feature type="compositionally biased region" description="Low complexity" evidence="1">
    <location>
        <begin position="47"/>
        <end position="66"/>
    </location>
</feature>
<feature type="region of interest" description="Disordered" evidence="1">
    <location>
        <begin position="39"/>
        <end position="75"/>
    </location>
</feature>
<reference evidence="4" key="1">
    <citation type="journal article" date="2019" name="Int. J. Syst. Evol. Microbiol.">
        <title>The Global Catalogue of Microorganisms (GCM) 10K type strain sequencing project: providing services to taxonomists for standard genome sequencing and annotation.</title>
        <authorList>
            <consortium name="The Broad Institute Genomics Platform"/>
            <consortium name="The Broad Institute Genome Sequencing Center for Infectious Disease"/>
            <person name="Wu L."/>
            <person name="Ma J."/>
        </authorList>
    </citation>
    <scope>NUCLEOTIDE SEQUENCE [LARGE SCALE GENOMIC DNA]</scope>
    <source>
        <strain evidence="4">JCM 17441</strain>
    </source>
</reference>
<evidence type="ECO:0000256" key="2">
    <source>
        <dbReference type="SAM" id="SignalP"/>
    </source>
</evidence>
<keyword evidence="2" id="KW-0732">Signal</keyword>
<gene>
    <name evidence="3" type="ORF">GCM10022255_088880</name>
</gene>
<dbReference type="Proteomes" id="UP001500620">
    <property type="component" value="Unassembled WGS sequence"/>
</dbReference>
<protein>
    <recommendedName>
        <fullName evidence="5">Lipoprotein</fullName>
    </recommendedName>
</protein>
<comment type="caution">
    <text evidence="3">The sequence shown here is derived from an EMBL/GenBank/DDBJ whole genome shotgun (WGS) entry which is preliminary data.</text>
</comment>
<accession>A0ABP8DNJ4</accession>
<evidence type="ECO:0000313" key="4">
    <source>
        <dbReference type="Proteomes" id="UP001500620"/>
    </source>
</evidence>